<evidence type="ECO:0008006" key="2">
    <source>
        <dbReference type="Google" id="ProtNLM"/>
    </source>
</evidence>
<dbReference type="EMBL" id="UINC01007086">
    <property type="protein sequence ID" value="SVA31335.1"/>
    <property type="molecule type" value="Genomic_DNA"/>
</dbReference>
<proteinExistence type="predicted"/>
<evidence type="ECO:0000313" key="1">
    <source>
        <dbReference type="EMBL" id="SVA31335.1"/>
    </source>
</evidence>
<accession>A0A381UT34</accession>
<dbReference type="InterPro" id="IPR029058">
    <property type="entry name" value="AB_hydrolase_fold"/>
</dbReference>
<organism evidence="1">
    <name type="scientific">marine metagenome</name>
    <dbReference type="NCBI Taxonomy" id="408172"/>
    <lineage>
        <taxon>unclassified sequences</taxon>
        <taxon>metagenomes</taxon>
        <taxon>ecological metagenomes</taxon>
    </lineage>
</organism>
<dbReference type="Gene3D" id="3.40.50.1820">
    <property type="entry name" value="alpha/beta hydrolase"/>
    <property type="match status" value="1"/>
</dbReference>
<name>A0A381UT34_9ZZZZ</name>
<gene>
    <name evidence="1" type="ORF">METZ01_LOCUS84189</name>
</gene>
<dbReference type="AlphaFoldDB" id="A0A381UT34"/>
<reference evidence="1" key="1">
    <citation type="submission" date="2018-05" db="EMBL/GenBank/DDBJ databases">
        <authorList>
            <person name="Lanie J.A."/>
            <person name="Ng W.-L."/>
            <person name="Kazmierczak K.M."/>
            <person name="Andrzejewski T.M."/>
            <person name="Davidsen T.M."/>
            <person name="Wayne K.J."/>
            <person name="Tettelin H."/>
            <person name="Glass J.I."/>
            <person name="Rusch D."/>
            <person name="Podicherti R."/>
            <person name="Tsui H.-C.T."/>
            <person name="Winkler M.E."/>
        </authorList>
    </citation>
    <scope>NUCLEOTIDE SEQUENCE</scope>
</reference>
<dbReference type="SUPFAM" id="SSF53474">
    <property type="entry name" value="alpha/beta-Hydrolases"/>
    <property type="match status" value="1"/>
</dbReference>
<sequence>MSRSRSRLATLRAVFSLVGAILQGGKGKTHESNAVECASRGPLVEGFGPTDVYTAAGGPPARVAVLMMHGLTKDGIKDHRIPTFASTIARGGMPVILPEFPRMKQRLMSFQDPEEVLRAARAIPGATGIDKVVLLALSYSAGPTYLAGSRMSDEELAGILTIGSYYDVEHLSEFTATGGVASYGDKQPAAHDAAKQLEGRWVFLSSLARWLPDKRDVEVFSAGAEAWKGGQAPPWGEVREKLSPEGRNLLDYMTISDPEAHAEARHNLAPGVLEAFDKLTLRGKLGSLTAPVVLLHGRYDVRIPFRESILLREELSSSANVKLAVLDAFVHAERAYGWKKFWRVASDGIKLTRCGVEILGWSV</sequence>
<protein>
    <recommendedName>
        <fullName evidence="2">AB hydrolase-1 domain-containing protein</fullName>
    </recommendedName>
</protein>